<dbReference type="EMBL" id="FNZZ01000001">
    <property type="protein sequence ID" value="SEK29560.1"/>
    <property type="molecule type" value="Genomic_DNA"/>
</dbReference>
<reference evidence="2" key="1">
    <citation type="submission" date="2016-10" db="EMBL/GenBank/DDBJ databases">
        <authorList>
            <person name="Varghese N."/>
            <person name="Submissions S."/>
        </authorList>
    </citation>
    <scope>NUCLEOTIDE SEQUENCE [LARGE SCALE GENOMIC DNA]</scope>
    <source>
        <strain evidence="2">JS21-1</strain>
    </source>
</reference>
<dbReference type="AlphaFoldDB" id="A0A1H7FZF2"/>
<keyword evidence="2" id="KW-1185">Reference proteome</keyword>
<evidence type="ECO:0000313" key="2">
    <source>
        <dbReference type="Proteomes" id="UP000199214"/>
    </source>
</evidence>
<accession>A0A1H7FZF2</accession>
<gene>
    <name evidence="1" type="ORF">SAMN05216382_0133</name>
</gene>
<dbReference type="Proteomes" id="UP000199214">
    <property type="component" value="Unassembled WGS sequence"/>
</dbReference>
<sequence>MLIAALFLQAAVSGPVLPEPKSVLPRECPKAQPGDASIVVCARGQEEFRLRAVPERYSSDPQALPKAALKISDNTVAAETEQGDVGGFTSNRVMLRLKRPF</sequence>
<proteinExistence type="predicted"/>
<evidence type="ECO:0000313" key="1">
    <source>
        <dbReference type="EMBL" id="SEK29560.1"/>
    </source>
</evidence>
<dbReference type="STRING" id="1855283.SAMN05216382_0133"/>
<dbReference type="OrthoDB" id="7580992at2"/>
<dbReference type="RefSeq" id="WP_093002345.1">
    <property type="nucleotide sequence ID" value="NZ_FNZZ01000001.1"/>
</dbReference>
<name>A0A1H7FZF2_9SPHN</name>
<organism evidence="1 2">
    <name type="scientific">Sphingomonas palmae</name>
    <dbReference type="NCBI Taxonomy" id="1855283"/>
    <lineage>
        <taxon>Bacteria</taxon>
        <taxon>Pseudomonadati</taxon>
        <taxon>Pseudomonadota</taxon>
        <taxon>Alphaproteobacteria</taxon>
        <taxon>Sphingomonadales</taxon>
        <taxon>Sphingomonadaceae</taxon>
        <taxon>Sphingomonas</taxon>
    </lineage>
</organism>
<protein>
    <submittedName>
        <fullName evidence="1">Uncharacterized protein</fullName>
    </submittedName>
</protein>